<sequence>MSTPSLQDLVNAIHYTYDTVGQTTAPLNCNSYDCKAFEAFRQICGANQYTTSRLYSYNEALKLLQKFNSTFLPPNYFDGNDIRQFLNKAQYSQNDSIPYDDLCCIVKRILVSLSQKIMQKQSNSNPVLRDNVNEASDVMNDVTCHGYDLNTDYFAEQDL</sequence>
<reference evidence="2" key="1">
    <citation type="journal article" date="2006" name="PLoS Biol.">
        <title>Macronuclear genome sequence of the ciliate Tetrahymena thermophila, a model eukaryote.</title>
        <authorList>
            <person name="Eisen J.A."/>
            <person name="Coyne R.S."/>
            <person name="Wu M."/>
            <person name="Wu D."/>
            <person name="Thiagarajan M."/>
            <person name="Wortman J.R."/>
            <person name="Badger J.H."/>
            <person name="Ren Q."/>
            <person name="Amedeo P."/>
            <person name="Jones K.M."/>
            <person name="Tallon L.J."/>
            <person name="Delcher A.L."/>
            <person name="Salzberg S.L."/>
            <person name="Silva J.C."/>
            <person name="Haas B.J."/>
            <person name="Majoros W.H."/>
            <person name="Farzad M."/>
            <person name="Carlton J.M."/>
            <person name="Smith R.K. Jr."/>
            <person name="Garg J."/>
            <person name="Pearlman R.E."/>
            <person name="Karrer K.M."/>
            <person name="Sun L."/>
            <person name="Manning G."/>
            <person name="Elde N.C."/>
            <person name="Turkewitz A.P."/>
            <person name="Asai D.J."/>
            <person name="Wilkes D.E."/>
            <person name="Wang Y."/>
            <person name="Cai H."/>
            <person name="Collins K."/>
            <person name="Stewart B.A."/>
            <person name="Lee S.R."/>
            <person name="Wilamowska K."/>
            <person name="Weinberg Z."/>
            <person name="Ruzzo W.L."/>
            <person name="Wloga D."/>
            <person name="Gaertig J."/>
            <person name="Frankel J."/>
            <person name="Tsao C.-C."/>
            <person name="Gorovsky M.A."/>
            <person name="Keeling P.J."/>
            <person name="Waller R.F."/>
            <person name="Patron N.J."/>
            <person name="Cherry J.M."/>
            <person name="Stover N.A."/>
            <person name="Krieger C.J."/>
            <person name="del Toro C."/>
            <person name="Ryder H.F."/>
            <person name="Williamson S.C."/>
            <person name="Barbeau R.A."/>
            <person name="Hamilton E.P."/>
            <person name="Orias E."/>
        </authorList>
    </citation>
    <scope>NUCLEOTIDE SEQUENCE [LARGE SCALE GENOMIC DNA]</scope>
    <source>
        <strain evidence="2">SB210</strain>
    </source>
</reference>
<dbReference type="AlphaFoldDB" id="I7MKB0"/>
<accession>I7MKB0</accession>
<protein>
    <submittedName>
        <fullName evidence="1">Uncharacterized protein</fullName>
    </submittedName>
</protein>
<keyword evidence="2" id="KW-1185">Reference proteome</keyword>
<evidence type="ECO:0000313" key="1">
    <source>
        <dbReference type="EMBL" id="EAR97987.1"/>
    </source>
</evidence>
<organism evidence="1 2">
    <name type="scientific">Tetrahymena thermophila (strain SB210)</name>
    <dbReference type="NCBI Taxonomy" id="312017"/>
    <lineage>
        <taxon>Eukaryota</taxon>
        <taxon>Sar</taxon>
        <taxon>Alveolata</taxon>
        <taxon>Ciliophora</taxon>
        <taxon>Intramacronucleata</taxon>
        <taxon>Oligohymenophorea</taxon>
        <taxon>Hymenostomatida</taxon>
        <taxon>Tetrahymenina</taxon>
        <taxon>Tetrahymenidae</taxon>
        <taxon>Tetrahymena</taxon>
    </lineage>
</organism>
<dbReference type="EMBL" id="GG662656">
    <property type="protein sequence ID" value="EAR97987.1"/>
    <property type="molecule type" value="Genomic_DNA"/>
</dbReference>
<dbReference type="InParanoid" id="I7MKB0"/>
<gene>
    <name evidence="1" type="ORF">TTHERM_00283760</name>
</gene>
<dbReference type="Proteomes" id="UP000009168">
    <property type="component" value="Unassembled WGS sequence"/>
</dbReference>
<dbReference type="HOGENOM" id="CLU_1664258_0_0_1"/>
<evidence type="ECO:0000313" key="2">
    <source>
        <dbReference type="Proteomes" id="UP000009168"/>
    </source>
</evidence>
<dbReference type="RefSeq" id="XP_001018232.1">
    <property type="nucleotide sequence ID" value="XM_001018232.3"/>
</dbReference>
<name>I7MKB0_TETTS</name>
<dbReference type="KEGG" id="tet:TTHERM_00283760"/>
<dbReference type="GeneID" id="7829781"/>
<proteinExistence type="predicted"/>